<evidence type="ECO:0000313" key="2">
    <source>
        <dbReference type="Proteomes" id="UP000694523"/>
    </source>
</evidence>
<reference evidence="1" key="2">
    <citation type="submission" date="2025-09" db="UniProtKB">
        <authorList>
            <consortium name="Ensembl"/>
        </authorList>
    </citation>
    <scope>IDENTIFICATION</scope>
</reference>
<proteinExistence type="predicted"/>
<organism evidence="1 2">
    <name type="scientific">Neogobius melanostomus</name>
    <name type="common">round goby</name>
    <dbReference type="NCBI Taxonomy" id="47308"/>
    <lineage>
        <taxon>Eukaryota</taxon>
        <taxon>Metazoa</taxon>
        <taxon>Chordata</taxon>
        <taxon>Craniata</taxon>
        <taxon>Vertebrata</taxon>
        <taxon>Euteleostomi</taxon>
        <taxon>Actinopterygii</taxon>
        <taxon>Neopterygii</taxon>
        <taxon>Teleostei</taxon>
        <taxon>Neoteleostei</taxon>
        <taxon>Acanthomorphata</taxon>
        <taxon>Gobiaria</taxon>
        <taxon>Gobiiformes</taxon>
        <taxon>Gobioidei</taxon>
        <taxon>Gobiidae</taxon>
        <taxon>Benthophilinae</taxon>
        <taxon>Neogobiini</taxon>
        <taxon>Neogobius</taxon>
    </lineage>
</organism>
<dbReference type="AlphaFoldDB" id="A0A8C6U2G8"/>
<keyword evidence="2" id="KW-1185">Reference proteome</keyword>
<name>A0A8C6U2G8_9GOBI</name>
<dbReference type="Ensembl" id="ENSNMLT00000029864.1">
    <property type="protein sequence ID" value="ENSNMLP00000026720.1"/>
    <property type="gene ID" value="ENSNMLG00000017040.1"/>
</dbReference>
<sequence length="53" mass="5888">MEVQGSDSDWRSPQFRQKVVFGVAGATGSWSSITGPHSRSQTHSHIRSYCTCF</sequence>
<protein>
    <submittedName>
        <fullName evidence="1">Uncharacterized protein</fullName>
    </submittedName>
</protein>
<reference evidence="1" key="1">
    <citation type="submission" date="2025-08" db="UniProtKB">
        <authorList>
            <consortium name="Ensembl"/>
        </authorList>
    </citation>
    <scope>IDENTIFICATION</scope>
</reference>
<accession>A0A8C6U2G8</accession>
<dbReference type="Proteomes" id="UP000694523">
    <property type="component" value="Unplaced"/>
</dbReference>
<evidence type="ECO:0000313" key="1">
    <source>
        <dbReference type="Ensembl" id="ENSNMLP00000026720.1"/>
    </source>
</evidence>